<dbReference type="AlphaFoldDB" id="A0A1H5WJ53"/>
<dbReference type="PANTHER" id="PTHR33376">
    <property type="match status" value="1"/>
</dbReference>
<reference evidence="1 2" key="1">
    <citation type="submission" date="2016-12" db="EMBL/GenBank/DDBJ databases">
        <title>Complete genome sequence of Thauera chlorobenzoica, a Betaproteobacterium degrading haloaromatics anaerobically to CO2 and halides.</title>
        <authorList>
            <person name="Goris T."/>
            <person name="Mergelsberg M."/>
            <person name="Boll M."/>
        </authorList>
    </citation>
    <scope>NUCLEOTIDE SEQUENCE [LARGE SCALE GENOMIC DNA]</scope>
    <source>
        <strain evidence="1 2">3CB1</strain>
    </source>
</reference>
<name>A0A1H5WJ53_9RHOO</name>
<dbReference type="RefSeq" id="WP_075147898.1">
    <property type="nucleotide sequence ID" value="NZ_CP018839.1"/>
</dbReference>
<dbReference type="STRING" id="96773.Tchl_1561"/>
<dbReference type="SUPFAM" id="SSF53850">
    <property type="entry name" value="Periplasmic binding protein-like II"/>
    <property type="match status" value="1"/>
</dbReference>
<dbReference type="KEGG" id="tcl:Tchl_1561"/>
<dbReference type="CDD" id="cd13665">
    <property type="entry name" value="PBP2_TRAP_Dctp3_4"/>
    <property type="match status" value="1"/>
</dbReference>
<sequence length="342" mass="37078">MKIHSRVKFAVLTAALAAGAIQASAAETIHLKVHHFLPPTSNTHVHLITPWCDKLAHESDGQLKCQLYPAMQLGGTPAQLFDQVKDGVADIVWTVPSYQASRFPVSEALDVPFIAADGEKSSRALWIFASKYAQSEYAGVKPLLFHTIPGTAIHTIKKPVKTLSDFKGLKIRAGSRLTNKLIAALGAAPVGMPAPQVPEALSRGVVDGAMFPWEVLPALRLHELTSYHTESPSGMALMNSGAFVLAMNPARYDSLPAHLKKVIDANSGAEASAWAGQIWDMATQRSRQVAIDHGNHIYTLPPAEQEKWEKAAESVTAEWVKEMAAKGYDGEHLLAELRALMD</sequence>
<dbReference type="EMBL" id="CP018839">
    <property type="protein sequence ID" value="APR04420.1"/>
    <property type="molecule type" value="Genomic_DNA"/>
</dbReference>
<proteinExistence type="predicted"/>
<dbReference type="GO" id="GO:0055085">
    <property type="term" value="P:transmembrane transport"/>
    <property type="evidence" value="ECO:0007669"/>
    <property type="project" value="InterPro"/>
</dbReference>
<dbReference type="Proteomes" id="UP000185739">
    <property type="component" value="Chromosome"/>
</dbReference>
<dbReference type="InterPro" id="IPR018389">
    <property type="entry name" value="DctP_fam"/>
</dbReference>
<dbReference type="Gene3D" id="3.40.190.170">
    <property type="entry name" value="Bacterial extracellular solute-binding protein, family 7"/>
    <property type="match status" value="1"/>
</dbReference>
<accession>A0A1H5WJ53</accession>
<dbReference type="Pfam" id="PF03480">
    <property type="entry name" value="DctP"/>
    <property type="match status" value="1"/>
</dbReference>
<evidence type="ECO:0000313" key="1">
    <source>
        <dbReference type="EMBL" id="APR04420.1"/>
    </source>
</evidence>
<evidence type="ECO:0000313" key="2">
    <source>
        <dbReference type="Proteomes" id="UP000185739"/>
    </source>
</evidence>
<dbReference type="NCBIfam" id="NF037995">
    <property type="entry name" value="TRAP_S1"/>
    <property type="match status" value="1"/>
</dbReference>
<dbReference type="PANTHER" id="PTHR33376:SF15">
    <property type="entry name" value="BLL6794 PROTEIN"/>
    <property type="match status" value="1"/>
</dbReference>
<keyword evidence="1" id="KW-0675">Receptor</keyword>
<protein>
    <submittedName>
        <fullName evidence="1">TRAP transporter solute receptor</fullName>
    </submittedName>
</protein>
<gene>
    <name evidence="1" type="ORF">Tchl_1561</name>
</gene>
<dbReference type="InterPro" id="IPR038404">
    <property type="entry name" value="TRAP_DctP_sf"/>
</dbReference>
<organism evidence="1 2">
    <name type="scientific">Thauera chlorobenzoica</name>
    <dbReference type="NCBI Taxonomy" id="96773"/>
    <lineage>
        <taxon>Bacteria</taxon>
        <taxon>Pseudomonadati</taxon>
        <taxon>Pseudomonadota</taxon>
        <taxon>Betaproteobacteria</taxon>
        <taxon>Rhodocyclales</taxon>
        <taxon>Zoogloeaceae</taxon>
        <taxon>Thauera</taxon>
    </lineage>
</organism>
<dbReference type="OrthoDB" id="9769667at2"/>
<keyword evidence="2" id="KW-1185">Reference proteome</keyword>